<accession>X1PGD6</accession>
<name>X1PGD6_9ZZZZ</name>
<comment type="caution">
    <text evidence="1">The sequence shown here is derived from an EMBL/GenBank/DDBJ whole genome shotgun (WGS) entry which is preliminary data.</text>
</comment>
<dbReference type="AlphaFoldDB" id="X1PGD6"/>
<dbReference type="InterPro" id="IPR031009">
    <property type="entry name" value="Tcm_partner"/>
</dbReference>
<feature type="non-terminal residue" evidence="1">
    <location>
        <position position="1"/>
    </location>
</feature>
<evidence type="ECO:0000313" key="1">
    <source>
        <dbReference type="EMBL" id="GAI54928.1"/>
    </source>
</evidence>
<organism evidence="1">
    <name type="scientific">marine sediment metagenome</name>
    <dbReference type="NCBI Taxonomy" id="412755"/>
    <lineage>
        <taxon>unclassified sequences</taxon>
        <taxon>metagenomes</taxon>
        <taxon>ecological metagenomes</taxon>
    </lineage>
</organism>
<sequence length="165" mass="19223">ENMEKGHVLIPSFFFVDPFGFSGIPFRIITRILSHPGTEVFFTFMVRDIARFIQLPELEETFNSLFGTDKWKSILASSQKPEVALIDLYREQLHEVAKAKYSWPFKVYTSEKVQTLYYLLHATNNYKGHSIMKEIMFNQSALHNFAYLGPQDVAARSQMKLFEID</sequence>
<proteinExistence type="predicted"/>
<gene>
    <name evidence="1" type="ORF">S06H3_61723</name>
</gene>
<dbReference type="NCBIfam" id="TIGR04474">
    <property type="entry name" value="tcm_partner"/>
    <property type="match status" value="1"/>
</dbReference>
<evidence type="ECO:0008006" key="2">
    <source>
        <dbReference type="Google" id="ProtNLM"/>
    </source>
</evidence>
<dbReference type="EMBL" id="BARV01040533">
    <property type="protein sequence ID" value="GAI54928.1"/>
    <property type="molecule type" value="Genomic_DNA"/>
</dbReference>
<protein>
    <recommendedName>
        <fullName evidence="2">Three-Cys-motif partner protein TcmP</fullName>
    </recommendedName>
</protein>
<reference evidence="1" key="1">
    <citation type="journal article" date="2014" name="Front. Microbiol.">
        <title>High frequency of phylogenetically diverse reductive dehalogenase-homologous genes in deep subseafloor sedimentary metagenomes.</title>
        <authorList>
            <person name="Kawai M."/>
            <person name="Futagami T."/>
            <person name="Toyoda A."/>
            <person name="Takaki Y."/>
            <person name="Nishi S."/>
            <person name="Hori S."/>
            <person name="Arai W."/>
            <person name="Tsubouchi T."/>
            <person name="Morono Y."/>
            <person name="Uchiyama I."/>
            <person name="Ito T."/>
            <person name="Fujiyama A."/>
            <person name="Inagaki F."/>
            <person name="Takami H."/>
        </authorList>
    </citation>
    <scope>NUCLEOTIDE SEQUENCE</scope>
    <source>
        <strain evidence="1">Expedition CK06-06</strain>
    </source>
</reference>
<feature type="non-terminal residue" evidence="1">
    <location>
        <position position="165"/>
    </location>
</feature>